<accession>A0ABW2X9X3</accession>
<comment type="caution">
    <text evidence="1">The sequence shown here is derived from an EMBL/GenBank/DDBJ whole genome shotgun (WGS) entry which is preliminary data.</text>
</comment>
<evidence type="ECO:0000313" key="2">
    <source>
        <dbReference type="Proteomes" id="UP001596915"/>
    </source>
</evidence>
<name>A0ABW2X9X3_9ACTN</name>
<evidence type="ECO:0000313" key="1">
    <source>
        <dbReference type="EMBL" id="MFD0629547.1"/>
    </source>
</evidence>
<dbReference type="InterPro" id="IPR005490">
    <property type="entry name" value="LD_TPept_cat_dom"/>
</dbReference>
<reference evidence="2" key="1">
    <citation type="journal article" date="2019" name="Int. J. Syst. Evol. Microbiol.">
        <title>The Global Catalogue of Microorganisms (GCM) 10K type strain sequencing project: providing services to taxonomists for standard genome sequencing and annotation.</title>
        <authorList>
            <consortium name="The Broad Institute Genomics Platform"/>
            <consortium name="The Broad Institute Genome Sequencing Center for Infectious Disease"/>
            <person name="Wu L."/>
            <person name="Ma J."/>
        </authorList>
    </citation>
    <scope>NUCLEOTIDE SEQUENCE [LARGE SCALE GENOMIC DNA]</scope>
    <source>
        <strain evidence="2">JCM 12607</strain>
    </source>
</reference>
<keyword evidence="2" id="KW-1185">Reference proteome</keyword>
<proteinExistence type="predicted"/>
<sequence>MTGSRNPCPAGAPATWSPVKPKIHFWRWHADFDYKSNGCIKLKPTDLKDLFSLLAQAGWPKNLTLQVS</sequence>
<dbReference type="Proteomes" id="UP001596915">
    <property type="component" value="Unassembled WGS sequence"/>
</dbReference>
<gene>
    <name evidence="1" type="ORF">ACFQ2K_49955</name>
</gene>
<dbReference type="EMBL" id="JBHTGL010000008">
    <property type="protein sequence ID" value="MFD0629547.1"/>
    <property type="molecule type" value="Genomic_DNA"/>
</dbReference>
<evidence type="ECO:0008006" key="3">
    <source>
        <dbReference type="Google" id="ProtNLM"/>
    </source>
</evidence>
<organism evidence="1 2">
    <name type="scientific">Streptomyces sanglieri</name>
    <dbReference type="NCBI Taxonomy" id="193460"/>
    <lineage>
        <taxon>Bacteria</taxon>
        <taxon>Bacillati</taxon>
        <taxon>Actinomycetota</taxon>
        <taxon>Actinomycetes</taxon>
        <taxon>Kitasatosporales</taxon>
        <taxon>Streptomycetaceae</taxon>
        <taxon>Streptomyces</taxon>
    </lineage>
</organism>
<dbReference type="CDD" id="cd16913">
    <property type="entry name" value="YkuD_like"/>
    <property type="match status" value="1"/>
</dbReference>
<protein>
    <recommendedName>
        <fullName evidence="3">YkuD domain-containing protein</fullName>
    </recommendedName>
</protein>